<proteinExistence type="inferred from homology"/>
<dbReference type="InterPro" id="IPR005829">
    <property type="entry name" value="Sugar_transporter_CS"/>
</dbReference>
<feature type="transmembrane region" description="Helical" evidence="9">
    <location>
        <begin position="315"/>
        <end position="340"/>
    </location>
</feature>
<dbReference type="GO" id="GO:0005886">
    <property type="term" value="C:plasma membrane"/>
    <property type="evidence" value="ECO:0007669"/>
    <property type="project" value="UniProtKB-SubCell"/>
</dbReference>
<dbReference type="FunFam" id="1.20.1250.20:FF:000122">
    <property type="entry name" value="D-xylose transporter XylE"/>
    <property type="match status" value="1"/>
</dbReference>
<evidence type="ECO:0000256" key="6">
    <source>
        <dbReference type="ARBA" id="ARBA00022692"/>
    </source>
</evidence>
<dbReference type="AlphaFoldDB" id="A0A1M5G0V8"/>
<dbReference type="EMBL" id="FQUC01000013">
    <property type="protein sequence ID" value="SHF97430.1"/>
    <property type="molecule type" value="Genomic_DNA"/>
</dbReference>
<evidence type="ECO:0000256" key="7">
    <source>
        <dbReference type="ARBA" id="ARBA00022989"/>
    </source>
</evidence>
<protein>
    <submittedName>
        <fullName evidence="11">MFS transporter, SP family, xylose:H+ symportor</fullName>
    </submittedName>
</protein>
<dbReference type="PRINTS" id="PR00171">
    <property type="entry name" value="SUGRTRNSPORT"/>
</dbReference>
<dbReference type="PROSITE" id="PS00216">
    <property type="entry name" value="SUGAR_TRANSPORT_1"/>
    <property type="match status" value="1"/>
</dbReference>
<feature type="transmembrane region" description="Helical" evidence="9">
    <location>
        <begin position="195"/>
        <end position="216"/>
    </location>
</feature>
<feature type="transmembrane region" description="Helical" evidence="9">
    <location>
        <begin position="157"/>
        <end position="175"/>
    </location>
</feature>
<reference evidence="12" key="1">
    <citation type="submission" date="2016-11" db="EMBL/GenBank/DDBJ databases">
        <authorList>
            <person name="Varghese N."/>
            <person name="Submissions S."/>
        </authorList>
    </citation>
    <scope>NUCLEOTIDE SEQUENCE [LARGE SCALE GENOMIC DNA]</scope>
    <source>
        <strain evidence="12">DSM 27370</strain>
    </source>
</reference>
<comment type="subcellular location">
    <subcellularLocation>
        <location evidence="1">Cell membrane</location>
        <topology evidence="1">Multi-pass membrane protein</topology>
    </subcellularLocation>
</comment>
<dbReference type="Pfam" id="PF00083">
    <property type="entry name" value="Sugar_tr"/>
    <property type="match status" value="2"/>
</dbReference>
<dbReference type="NCBIfam" id="NF007484">
    <property type="entry name" value="PRK10077.1"/>
    <property type="match status" value="1"/>
</dbReference>
<feature type="transmembrane region" description="Helical" evidence="9">
    <location>
        <begin position="124"/>
        <end position="145"/>
    </location>
</feature>
<feature type="transmembrane region" description="Helical" evidence="9">
    <location>
        <begin position="355"/>
        <end position="376"/>
    </location>
</feature>
<gene>
    <name evidence="11" type="ORF">SAMN05444362_11318</name>
</gene>
<keyword evidence="12" id="KW-1185">Reference proteome</keyword>
<dbReference type="OrthoDB" id="9783823at2"/>
<evidence type="ECO:0000313" key="12">
    <source>
        <dbReference type="Proteomes" id="UP000184480"/>
    </source>
</evidence>
<feature type="transmembrane region" description="Helical" evidence="9">
    <location>
        <begin position="291"/>
        <end position="308"/>
    </location>
</feature>
<comment type="similarity">
    <text evidence="2">Belongs to the major facilitator superfamily. Sugar transporter (TC 2.A.1.1) family.</text>
</comment>
<dbReference type="Proteomes" id="UP000184480">
    <property type="component" value="Unassembled WGS sequence"/>
</dbReference>
<name>A0A1M5G0V8_9BACT</name>
<evidence type="ECO:0000256" key="9">
    <source>
        <dbReference type="SAM" id="Phobius"/>
    </source>
</evidence>
<feature type="transmembrane region" description="Helical" evidence="9">
    <location>
        <begin position="447"/>
        <end position="468"/>
    </location>
</feature>
<dbReference type="PROSITE" id="PS00217">
    <property type="entry name" value="SUGAR_TRANSPORT_2"/>
    <property type="match status" value="1"/>
</dbReference>
<evidence type="ECO:0000256" key="8">
    <source>
        <dbReference type="ARBA" id="ARBA00023136"/>
    </source>
</evidence>
<keyword evidence="3" id="KW-0813">Transport</keyword>
<feature type="transmembrane region" description="Helical" evidence="9">
    <location>
        <begin position="267"/>
        <end position="285"/>
    </location>
</feature>
<sequence length="520" mass="56997">MKNEASKSYAFGITLIATLGGLLFGYDTAVISGTVESLRHFFIDPMGLSPFEASAMEGFVVSSALIGCIVGAAIAGWLSQRFGRRPALFAAAVLFFLAAIGSAWPEVGFRMPDAGDHTFVYHFVFYRILGGVGVGIASMVSPMYIAEIAPPAKRGSLVALNQFAIIFGMLVVYFVNYFIAKQDTGTGEWLHSVGWRYMFASLAIPSGLFFLLLFFAPETPRWLVMRGKTEKAHGILTKLVGSTEANNEIKEIKHSFERDQEASLKPYYKFMMTWLVLFVVGYLILQLAQVSSALEIAMIGSFLVALFVPIKSYGFAIIITGILLSAFQQFVGINVVLYYAPEIFKSMGADTDSSLLQTIIVGVVNLSFTTLAILTVDKFGRKPLLITGALVMAVSMLGLGSAFAADLSGTLKLIFMLTYTAGFAMSWGPVCWVMLAEIFPNSVRSAVMSIAVAAQWVSNFLVSWTFPIMDKNETLVNSFNHGFSYWVYGALAIVAALFVWKKIPETKGKTLEDMEQLWKK</sequence>
<evidence type="ECO:0000259" key="10">
    <source>
        <dbReference type="PROSITE" id="PS50850"/>
    </source>
</evidence>
<dbReference type="InterPro" id="IPR003663">
    <property type="entry name" value="Sugar/inositol_transpt"/>
</dbReference>
<feature type="transmembrane region" description="Helical" evidence="9">
    <location>
        <begin position="483"/>
        <end position="500"/>
    </location>
</feature>
<evidence type="ECO:0000256" key="2">
    <source>
        <dbReference type="ARBA" id="ARBA00010992"/>
    </source>
</evidence>
<evidence type="ECO:0000256" key="3">
    <source>
        <dbReference type="ARBA" id="ARBA00022448"/>
    </source>
</evidence>
<dbReference type="STRING" id="1346286.SAMN05444362_11318"/>
<organism evidence="11 12">
    <name type="scientific">Dysgonomonas macrotermitis</name>
    <dbReference type="NCBI Taxonomy" id="1346286"/>
    <lineage>
        <taxon>Bacteria</taxon>
        <taxon>Pseudomonadati</taxon>
        <taxon>Bacteroidota</taxon>
        <taxon>Bacteroidia</taxon>
        <taxon>Bacteroidales</taxon>
        <taxon>Dysgonomonadaceae</taxon>
        <taxon>Dysgonomonas</taxon>
    </lineage>
</organism>
<dbReference type="FunFam" id="1.20.1250.20:FF:000098">
    <property type="entry name" value="D-xylose transporter XylE"/>
    <property type="match status" value="1"/>
</dbReference>
<dbReference type="InterPro" id="IPR005828">
    <property type="entry name" value="MFS_sugar_transport-like"/>
</dbReference>
<keyword evidence="6 9" id="KW-0812">Transmembrane</keyword>
<evidence type="ECO:0000256" key="1">
    <source>
        <dbReference type="ARBA" id="ARBA00004651"/>
    </source>
</evidence>
<evidence type="ECO:0000313" key="11">
    <source>
        <dbReference type="EMBL" id="SHF97430.1"/>
    </source>
</evidence>
<keyword evidence="4" id="KW-1003">Cell membrane</keyword>
<feature type="transmembrane region" description="Helical" evidence="9">
    <location>
        <begin position="383"/>
        <end position="405"/>
    </location>
</feature>
<evidence type="ECO:0000256" key="5">
    <source>
        <dbReference type="ARBA" id="ARBA00022597"/>
    </source>
</evidence>
<keyword evidence="7 9" id="KW-1133">Transmembrane helix</keyword>
<feature type="transmembrane region" description="Helical" evidence="9">
    <location>
        <begin position="411"/>
        <end position="435"/>
    </location>
</feature>
<accession>A0A1M5G0V8</accession>
<dbReference type="SUPFAM" id="SSF103473">
    <property type="entry name" value="MFS general substrate transporter"/>
    <property type="match status" value="1"/>
</dbReference>
<dbReference type="InterPro" id="IPR020846">
    <property type="entry name" value="MFS_dom"/>
</dbReference>
<feature type="transmembrane region" description="Helical" evidence="9">
    <location>
        <begin position="55"/>
        <end position="75"/>
    </location>
</feature>
<feature type="domain" description="Major facilitator superfamily (MFS) profile" evidence="10">
    <location>
        <begin position="13"/>
        <end position="507"/>
    </location>
</feature>
<keyword evidence="8 9" id="KW-0472">Membrane</keyword>
<keyword evidence="5" id="KW-0762">Sugar transport</keyword>
<feature type="transmembrane region" description="Helical" evidence="9">
    <location>
        <begin position="87"/>
        <end position="104"/>
    </location>
</feature>
<feature type="transmembrane region" description="Helical" evidence="9">
    <location>
        <begin position="12"/>
        <end position="35"/>
    </location>
</feature>
<evidence type="ECO:0000256" key="4">
    <source>
        <dbReference type="ARBA" id="ARBA00022475"/>
    </source>
</evidence>
<dbReference type="PANTHER" id="PTHR48020">
    <property type="entry name" value="PROTON MYO-INOSITOL COTRANSPORTER"/>
    <property type="match status" value="1"/>
</dbReference>
<dbReference type="Gene3D" id="1.20.1250.20">
    <property type="entry name" value="MFS general substrate transporter like domains"/>
    <property type="match status" value="2"/>
</dbReference>
<dbReference type="InterPro" id="IPR036259">
    <property type="entry name" value="MFS_trans_sf"/>
</dbReference>
<dbReference type="RefSeq" id="WP_062181061.1">
    <property type="nucleotide sequence ID" value="NZ_BBXL01000012.1"/>
</dbReference>
<dbReference type="PROSITE" id="PS50850">
    <property type="entry name" value="MFS"/>
    <property type="match status" value="1"/>
</dbReference>
<dbReference type="GO" id="GO:0022857">
    <property type="term" value="F:transmembrane transporter activity"/>
    <property type="evidence" value="ECO:0007669"/>
    <property type="project" value="InterPro"/>
</dbReference>
<dbReference type="InterPro" id="IPR050814">
    <property type="entry name" value="Myo-inositol_Transporter"/>
</dbReference>
<dbReference type="PANTHER" id="PTHR48020:SF12">
    <property type="entry name" value="PROTON MYO-INOSITOL COTRANSPORTER"/>
    <property type="match status" value="1"/>
</dbReference>